<comment type="caution">
    <text evidence="3">The sequence shown here is derived from an EMBL/GenBank/DDBJ whole genome shotgun (WGS) entry which is preliminary data.</text>
</comment>
<dbReference type="SMART" id="SM00239">
    <property type="entry name" value="C2"/>
    <property type="match status" value="1"/>
</dbReference>
<dbReference type="SUPFAM" id="SSF49562">
    <property type="entry name" value="C2 domain (Calcium/lipid-binding domain, CaLB)"/>
    <property type="match status" value="1"/>
</dbReference>
<evidence type="ECO:0000256" key="1">
    <source>
        <dbReference type="SAM" id="SignalP"/>
    </source>
</evidence>
<keyword evidence="1" id="KW-0732">Signal</keyword>
<evidence type="ECO:0000259" key="2">
    <source>
        <dbReference type="PROSITE" id="PS50004"/>
    </source>
</evidence>
<dbReference type="STRING" id="1611254.A0A2G5TGL5"/>
<keyword evidence="4" id="KW-1185">Reference proteome</keyword>
<reference evidence="4" key="1">
    <citation type="submission" date="2017-10" db="EMBL/GenBank/DDBJ databases">
        <title>Rapid genome shrinkage in a self-fertile nematode reveals novel sperm competition proteins.</title>
        <authorList>
            <person name="Yin D."/>
            <person name="Schwarz E.M."/>
            <person name="Thomas C.G."/>
            <person name="Felde R.L."/>
            <person name="Korf I.F."/>
            <person name="Cutter A.D."/>
            <person name="Schartner C.M."/>
            <person name="Ralston E.J."/>
            <person name="Meyer B.J."/>
            <person name="Haag E.S."/>
        </authorList>
    </citation>
    <scope>NUCLEOTIDE SEQUENCE [LARGE SCALE GENOMIC DNA]</scope>
    <source>
        <strain evidence="4">JU1422</strain>
    </source>
</reference>
<protein>
    <recommendedName>
        <fullName evidence="2">C2 domain-containing protein</fullName>
    </recommendedName>
</protein>
<dbReference type="Proteomes" id="UP000230233">
    <property type="component" value="Chromosome V"/>
</dbReference>
<feature type="domain" description="C2" evidence="2">
    <location>
        <begin position="117"/>
        <end position="243"/>
    </location>
</feature>
<dbReference type="PROSITE" id="PS50004">
    <property type="entry name" value="C2"/>
    <property type="match status" value="1"/>
</dbReference>
<gene>
    <name evidence="3" type="primary">Cnig_chr_V.g18991</name>
    <name evidence="3" type="ORF">B9Z55_018991</name>
</gene>
<evidence type="ECO:0000313" key="4">
    <source>
        <dbReference type="Proteomes" id="UP000230233"/>
    </source>
</evidence>
<feature type="signal peptide" evidence="1">
    <location>
        <begin position="1"/>
        <end position="33"/>
    </location>
</feature>
<dbReference type="Pfam" id="PF00168">
    <property type="entry name" value="C2"/>
    <property type="match status" value="1"/>
</dbReference>
<dbReference type="CDD" id="cd04014">
    <property type="entry name" value="C2_PKC_epsilon"/>
    <property type="match status" value="1"/>
</dbReference>
<proteinExistence type="predicted"/>
<accession>A0A2G5TGL5</accession>
<evidence type="ECO:0000313" key="3">
    <source>
        <dbReference type="EMBL" id="PIC26409.1"/>
    </source>
</evidence>
<dbReference type="Gene3D" id="2.60.40.150">
    <property type="entry name" value="C2 domain"/>
    <property type="match status" value="1"/>
</dbReference>
<sequence>MLRRRQVACDASPLLSTCAALTLLAAPPLLVLSISPQLGSFDGGCDCDDGAASEAAATGPVSRRRSAHFPSLRPRVVVVDGFLLRVVIRCRRRQASLCSARPFIFPFSRGGDGFSCQFDLHQPSNERVVMLFTGSVRVRVLEARHLRPTEWSRRFSQNEAATAAIDSYVNVDWDEYPIGKTQVRPKTNEPRWNEEFTASGVHQGKAIGFSVFHSCVMPPDDFVANTRIAFDELKIGSANDIWVDLEPHGQLHVIVEMHGTNVEGERSKNFIFWEELLKMLYKNIVYAVVDH</sequence>
<dbReference type="InterPro" id="IPR035892">
    <property type="entry name" value="C2_domain_sf"/>
</dbReference>
<dbReference type="InterPro" id="IPR000008">
    <property type="entry name" value="C2_dom"/>
</dbReference>
<dbReference type="AlphaFoldDB" id="A0A2G5TGL5"/>
<organism evidence="3 4">
    <name type="scientific">Caenorhabditis nigoni</name>
    <dbReference type="NCBI Taxonomy" id="1611254"/>
    <lineage>
        <taxon>Eukaryota</taxon>
        <taxon>Metazoa</taxon>
        <taxon>Ecdysozoa</taxon>
        <taxon>Nematoda</taxon>
        <taxon>Chromadorea</taxon>
        <taxon>Rhabditida</taxon>
        <taxon>Rhabditina</taxon>
        <taxon>Rhabditomorpha</taxon>
        <taxon>Rhabditoidea</taxon>
        <taxon>Rhabditidae</taxon>
        <taxon>Peloderinae</taxon>
        <taxon>Caenorhabditis</taxon>
    </lineage>
</organism>
<feature type="chain" id="PRO_5013768002" description="C2 domain-containing protein" evidence="1">
    <location>
        <begin position="34"/>
        <end position="291"/>
    </location>
</feature>
<name>A0A2G5TGL5_9PELO</name>
<dbReference type="EMBL" id="PDUG01000005">
    <property type="protein sequence ID" value="PIC26409.1"/>
    <property type="molecule type" value="Genomic_DNA"/>
</dbReference>
<dbReference type="OrthoDB" id="63267at2759"/>